<accession>A0A0D2LPX8</accession>
<evidence type="ECO:0000256" key="1">
    <source>
        <dbReference type="ARBA" id="ARBA00008983"/>
    </source>
</evidence>
<keyword evidence="3 5" id="KW-0001">2Fe-2S</keyword>
<gene>
    <name evidence="7" type="ORF">MNEG_15953</name>
</gene>
<dbReference type="InterPro" id="IPR002109">
    <property type="entry name" value="Glutaredoxin"/>
</dbReference>
<dbReference type="GO" id="GO:0046872">
    <property type="term" value="F:metal ion binding"/>
    <property type="evidence" value="ECO:0007669"/>
    <property type="project" value="UniProtKB-KW"/>
</dbReference>
<evidence type="ECO:0000313" key="8">
    <source>
        <dbReference type="Proteomes" id="UP000054498"/>
    </source>
</evidence>
<dbReference type="EMBL" id="KK106044">
    <property type="protein sequence ID" value="KIY92011.1"/>
    <property type="molecule type" value="Genomic_DNA"/>
</dbReference>
<dbReference type="GO" id="GO:0051537">
    <property type="term" value="F:2 iron, 2 sulfur cluster binding"/>
    <property type="evidence" value="ECO:0007669"/>
    <property type="project" value="UniProtKB-KW"/>
</dbReference>
<evidence type="ECO:0000313" key="7">
    <source>
        <dbReference type="EMBL" id="KIY92011.1"/>
    </source>
</evidence>
<dbReference type="InterPro" id="IPR014434">
    <property type="entry name" value="Monothiol_GRX"/>
</dbReference>
<keyword evidence="5" id="KW-0411">Iron-sulfur</keyword>
<comment type="similarity">
    <text evidence="2 4">Belongs to the glutaredoxin family. Monothiol subfamily.</text>
</comment>
<dbReference type="SUPFAM" id="SSF52833">
    <property type="entry name" value="Thioredoxin-like"/>
    <property type="match status" value="1"/>
</dbReference>
<dbReference type="PANTHER" id="PTHR10293">
    <property type="entry name" value="GLUTAREDOXIN FAMILY MEMBER"/>
    <property type="match status" value="1"/>
</dbReference>
<dbReference type="KEGG" id="mng:MNEG_15953"/>
<sequence length="120" mass="13011">MGDPAARPAVEGCCLLGLSGSRDARVVAFIKGTRTQPQCGFSYKLLSLLNDCKADYEVVNVLDEFHNPGLREAIKSYSQWPTIPQLYVDSEFVGGADIVEQMAGTGELQLMLRGETANAK</sequence>
<evidence type="ECO:0000259" key="6">
    <source>
        <dbReference type="Pfam" id="PF00462"/>
    </source>
</evidence>
<organism evidence="7 8">
    <name type="scientific">Monoraphidium neglectum</name>
    <dbReference type="NCBI Taxonomy" id="145388"/>
    <lineage>
        <taxon>Eukaryota</taxon>
        <taxon>Viridiplantae</taxon>
        <taxon>Chlorophyta</taxon>
        <taxon>core chlorophytes</taxon>
        <taxon>Chlorophyceae</taxon>
        <taxon>CS clade</taxon>
        <taxon>Sphaeropleales</taxon>
        <taxon>Selenastraceae</taxon>
        <taxon>Monoraphidium</taxon>
    </lineage>
</organism>
<feature type="binding site" evidence="5">
    <location>
        <position position="39"/>
    </location>
    <ligand>
        <name>[2Fe-2S] cluster</name>
        <dbReference type="ChEBI" id="CHEBI:190135"/>
        <note>ligand shared between dimeric partners</note>
    </ligand>
</feature>
<dbReference type="InterPro" id="IPR004480">
    <property type="entry name" value="Monothiol_GRX-rel"/>
</dbReference>
<dbReference type="GeneID" id="25733665"/>
<feature type="domain" description="Glutaredoxin" evidence="6">
    <location>
        <begin position="26"/>
        <end position="93"/>
    </location>
</feature>
<evidence type="ECO:0000256" key="2">
    <source>
        <dbReference type="ARBA" id="ARBA00009630"/>
    </source>
</evidence>
<protein>
    <recommendedName>
        <fullName evidence="4">Glutaredoxin</fullName>
    </recommendedName>
</protein>
<dbReference type="AlphaFoldDB" id="A0A0D2LPX8"/>
<dbReference type="Pfam" id="PF00462">
    <property type="entry name" value="Glutaredoxin"/>
    <property type="match status" value="1"/>
</dbReference>
<dbReference type="Gene3D" id="3.40.30.10">
    <property type="entry name" value="Glutaredoxin"/>
    <property type="match status" value="1"/>
</dbReference>
<keyword evidence="5" id="KW-0408">Iron</keyword>
<dbReference type="Proteomes" id="UP000054498">
    <property type="component" value="Unassembled WGS sequence"/>
</dbReference>
<dbReference type="InterPro" id="IPR036249">
    <property type="entry name" value="Thioredoxin-like_sf"/>
</dbReference>
<proteinExistence type="inferred from homology"/>
<evidence type="ECO:0000256" key="3">
    <source>
        <dbReference type="ARBA" id="ARBA00022714"/>
    </source>
</evidence>
<dbReference type="OrthoDB" id="415696at2759"/>
<comment type="similarity">
    <text evidence="1">Belongs to the glutaredoxin family. CGFS subfamily.</text>
</comment>
<dbReference type="GO" id="GO:0005759">
    <property type="term" value="C:mitochondrial matrix"/>
    <property type="evidence" value="ECO:0007669"/>
    <property type="project" value="TreeGrafter"/>
</dbReference>
<reference evidence="7 8" key="1">
    <citation type="journal article" date="2013" name="BMC Genomics">
        <title>Reconstruction of the lipid metabolism for the microalga Monoraphidium neglectum from its genome sequence reveals characteristics suitable for biofuel production.</title>
        <authorList>
            <person name="Bogen C."/>
            <person name="Al-Dilaimi A."/>
            <person name="Albersmeier A."/>
            <person name="Wichmann J."/>
            <person name="Grundmann M."/>
            <person name="Rupp O."/>
            <person name="Lauersen K.J."/>
            <person name="Blifernez-Klassen O."/>
            <person name="Kalinowski J."/>
            <person name="Goesmann A."/>
            <person name="Mussgnug J.H."/>
            <person name="Kruse O."/>
        </authorList>
    </citation>
    <scope>NUCLEOTIDE SEQUENCE [LARGE SCALE GENOMIC DNA]</scope>
    <source>
        <strain evidence="7 8">SAG 48.87</strain>
    </source>
</reference>
<dbReference type="PANTHER" id="PTHR10293:SF45">
    <property type="entry name" value="BIFUNCTIONAL MONOTHIOL GLUTAREDOXIN-S16, CHLOROPLASTIC"/>
    <property type="match status" value="1"/>
</dbReference>
<dbReference type="RefSeq" id="XP_013891031.1">
    <property type="nucleotide sequence ID" value="XM_014035577.1"/>
</dbReference>
<evidence type="ECO:0000256" key="4">
    <source>
        <dbReference type="PIRNR" id="PIRNR005894"/>
    </source>
</evidence>
<evidence type="ECO:0000256" key="5">
    <source>
        <dbReference type="PIRSR" id="PIRSR005894-2"/>
    </source>
</evidence>
<keyword evidence="8" id="KW-1185">Reference proteome</keyword>
<dbReference type="STRING" id="145388.A0A0D2LPX8"/>
<dbReference type="PIRSF" id="PIRSF005894">
    <property type="entry name" value="Monothiol_GRX"/>
    <property type="match status" value="1"/>
</dbReference>
<name>A0A0D2LPX8_9CHLO</name>
<dbReference type="PROSITE" id="PS51354">
    <property type="entry name" value="GLUTAREDOXIN_2"/>
    <property type="match status" value="1"/>
</dbReference>
<keyword evidence="5" id="KW-0479">Metal-binding</keyword>
<dbReference type="GO" id="GO:0015036">
    <property type="term" value="F:disulfide oxidoreductase activity"/>
    <property type="evidence" value="ECO:0007669"/>
    <property type="project" value="InterPro"/>
</dbReference>